<organism evidence="2 3">
    <name type="scientific">Kineosporia corallincola</name>
    <dbReference type="NCBI Taxonomy" id="2835133"/>
    <lineage>
        <taxon>Bacteria</taxon>
        <taxon>Bacillati</taxon>
        <taxon>Actinomycetota</taxon>
        <taxon>Actinomycetes</taxon>
        <taxon>Kineosporiales</taxon>
        <taxon>Kineosporiaceae</taxon>
        <taxon>Kineosporia</taxon>
    </lineage>
</organism>
<evidence type="ECO:0000313" key="2">
    <source>
        <dbReference type="EMBL" id="MBT0772319.1"/>
    </source>
</evidence>
<feature type="region of interest" description="Disordered" evidence="1">
    <location>
        <begin position="1"/>
        <end position="22"/>
    </location>
</feature>
<reference evidence="2 3" key="1">
    <citation type="submission" date="2021-05" db="EMBL/GenBank/DDBJ databases">
        <title>Kineosporia and Streptomyces sp. nov. two new marine actinobacteria isolated from Coral.</title>
        <authorList>
            <person name="Buangrab K."/>
            <person name="Sutthacheep M."/>
            <person name="Yeemin T."/>
            <person name="Harunari E."/>
            <person name="Igarashi Y."/>
            <person name="Kanchanasin P."/>
            <person name="Tanasupawat S."/>
            <person name="Phongsopitanun W."/>
        </authorList>
    </citation>
    <scope>NUCLEOTIDE SEQUENCE [LARGE SCALE GENOMIC DNA]</scope>
    <source>
        <strain evidence="2 3">J2-2</strain>
    </source>
</reference>
<name>A0ABS5TPM4_9ACTN</name>
<dbReference type="Proteomes" id="UP001197247">
    <property type="component" value="Unassembled WGS sequence"/>
</dbReference>
<proteinExistence type="predicted"/>
<dbReference type="RefSeq" id="WP_214158776.1">
    <property type="nucleotide sequence ID" value="NZ_JAHBAY010000012.1"/>
</dbReference>
<protein>
    <submittedName>
        <fullName evidence="2">Uncharacterized protein</fullName>
    </submittedName>
</protein>
<feature type="compositionally biased region" description="Polar residues" evidence="1">
    <location>
        <begin position="1"/>
        <end position="10"/>
    </location>
</feature>
<comment type="caution">
    <text evidence="2">The sequence shown here is derived from an EMBL/GenBank/DDBJ whole genome shotgun (WGS) entry which is preliminary data.</text>
</comment>
<sequence length="84" mass="9224">MPNQQTTGGTDNPPRKSRAGMPCRTKAQLIEDIELLAYSDHLEGIARRLNIAPAYLRKVLRQAERLGLLEAITLRPVAGEDTAA</sequence>
<keyword evidence="3" id="KW-1185">Reference proteome</keyword>
<dbReference type="EMBL" id="JAHBAY010000012">
    <property type="protein sequence ID" value="MBT0772319.1"/>
    <property type="molecule type" value="Genomic_DNA"/>
</dbReference>
<gene>
    <name evidence="2" type="ORF">KIH74_25465</name>
</gene>
<accession>A0ABS5TPM4</accession>
<evidence type="ECO:0000313" key="3">
    <source>
        <dbReference type="Proteomes" id="UP001197247"/>
    </source>
</evidence>
<evidence type="ECO:0000256" key="1">
    <source>
        <dbReference type="SAM" id="MobiDB-lite"/>
    </source>
</evidence>